<evidence type="ECO:0000313" key="1">
    <source>
        <dbReference type="EMBL" id="GAI88252.1"/>
    </source>
</evidence>
<accession>X1S5D0</accession>
<sequence>MANTWNMQLQTILTLIHKEARHAYWKGETDCGADFGSLDECRHCKHFQICETM</sequence>
<organism evidence="1">
    <name type="scientific">marine sediment metagenome</name>
    <dbReference type="NCBI Taxonomy" id="412755"/>
    <lineage>
        <taxon>unclassified sequences</taxon>
        <taxon>metagenomes</taxon>
        <taxon>ecological metagenomes</taxon>
    </lineage>
</organism>
<proteinExistence type="predicted"/>
<dbReference type="EMBL" id="BARW01023972">
    <property type="protein sequence ID" value="GAI88252.1"/>
    <property type="molecule type" value="Genomic_DNA"/>
</dbReference>
<feature type="non-terminal residue" evidence="1">
    <location>
        <position position="53"/>
    </location>
</feature>
<gene>
    <name evidence="1" type="ORF">S12H4_39636</name>
</gene>
<dbReference type="AlphaFoldDB" id="X1S5D0"/>
<name>X1S5D0_9ZZZZ</name>
<reference evidence="1" key="1">
    <citation type="journal article" date="2014" name="Front. Microbiol.">
        <title>High frequency of phylogenetically diverse reductive dehalogenase-homologous genes in deep subseafloor sedimentary metagenomes.</title>
        <authorList>
            <person name="Kawai M."/>
            <person name="Futagami T."/>
            <person name="Toyoda A."/>
            <person name="Takaki Y."/>
            <person name="Nishi S."/>
            <person name="Hori S."/>
            <person name="Arai W."/>
            <person name="Tsubouchi T."/>
            <person name="Morono Y."/>
            <person name="Uchiyama I."/>
            <person name="Ito T."/>
            <person name="Fujiyama A."/>
            <person name="Inagaki F."/>
            <person name="Takami H."/>
        </authorList>
    </citation>
    <scope>NUCLEOTIDE SEQUENCE</scope>
    <source>
        <strain evidence="1">Expedition CK06-06</strain>
    </source>
</reference>
<comment type="caution">
    <text evidence="1">The sequence shown here is derived from an EMBL/GenBank/DDBJ whole genome shotgun (WGS) entry which is preliminary data.</text>
</comment>
<protein>
    <submittedName>
        <fullName evidence="1">Uncharacterized protein</fullName>
    </submittedName>
</protein>